<dbReference type="SUPFAM" id="SSF52161">
    <property type="entry name" value="Ribosomal protein L13"/>
    <property type="match status" value="1"/>
</dbReference>
<dbReference type="AlphaFoldDB" id="A0A7Y2E953"/>
<sequence length="149" mass="17053">MSTQTFTVKPEERKWYIIDASEHNLGRLASRVATVLRGKHKPIFSPHLDHGDHVVVINADKVKVTGNKAEKKTYFRYTGYIGGGRITTFQEMLDKYPERIVEHAVKGMLPKNRLGRSMFKKLKVYAGDKHPHASQDPVDFPEHVGRRSQ</sequence>
<dbReference type="GO" id="GO:0003735">
    <property type="term" value="F:structural constituent of ribosome"/>
    <property type="evidence" value="ECO:0007669"/>
    <property type="project" value="InterPro"/>
</dbReference>
<evidence type="ECO:0000256" key="3">
    <source>
        <dbReference type="ARBA" id="ARBA00023274"/>
    </source>
</evidence>
<evidence type="ECO:0000256" key="6">
    <source>
        <dbReference type="RuleBase" id="RU003877"/>
    </source>
</evidence>
<dbReference type="InterPro" id="IPR036899">
    <property type="entry name" value="Ribosomal_uL13_sf"/>
</dbReference>
<reference evidence="9 10" key="1">
    <citation type="submission" date="2020-03" db="EMBL/GenBank/DDBJ databases">
        <title>Metabolic flexibility allows generalist bacteria to become dominant in a frequently disturbed ecosystem.</title>
        <authorList>
            <person name="Chen Y.-J."/>
            <person name="Leung P.M."/>
            <person name="Bay S.K."/>
            <person name="Hugenholtz P."/>
            <person name="Kessler A.J."/>
            <person name="Shelley G."/>
            <person name="Waite D.W."/>
            <person name="Cook P.L."/>
            <person name="Greening C."/>
        </authorList>
    </citation>
    <scope>NUCLEOTIDE SEQUENCE [LARGE SCALE GENOMIC DNA]</scope>
    <source>
        <strain evidence="9">SS_bin_28</strain>
    </source>
</reference>
<evidence type="ECO:0000256" key="4">
    <source>
        <dbReference type="ARBA" id="ARBA00035201"/>
    </source>
</evidence>
<evidence type="ECO:0000313" key="9">
    <source>
        <dbReference type="EMBL" id="NNF07514.1"/>
    </source>
</evidence>
<gene>
    <name evidence="5 7 9" type="primary">rplM</name>
    <name evidence="9" type="ORF">HKN21_12200</name>
</gene>
<feature type="compositionally biased region" description="Basic and acidic residues" evidence="8">
    <location>
        <begin position="140"/>
        <end position="149"/>
    </location>
</feature>
<dbReference type="PROSITE" id="PS00783">
    <property type="entry name" value="RIBOSOMAL_L13"/>
    <property type="match status" value="1"/>
</dbReference>
<keyword evidence="2 5" id="KW-0689">Ribosomal protein</keyword>
<comment type="similarity">
    <text evidence="1 5 6">Belongs to the universal ribosomal protein uL13 family.</text>
</comment>
<evidence type="ECO:0000256" key="8">
    <source>
        <dbReference type="SAM" id="MobiDB-lite"/>
    </source>
</evidence>
<organism evidence="9 10">
    <name type="scientific">Eiseniibacteriota bacterium</name>
    <dbReference type="NCBI Taxonomy" id="2212470"/>
    <lineage>
        <taxon>Bacteria</taxon>
        <taxon>Candidatus Eiseniibacteriota</taxon>
    </lineage>
</organism>
<dbReference type="NCBIfam" id="TIGR01066">
    <property type="entry name" value="rplM_bact"/>
    <property type="match status" value="1"/>
</dbReference>
<dbReference type="GO" id="GO:0006412">
    <property type="term" value="P:translation"/>
    <property type="evidence" value="ECO:0007669"/>
    <property type="project" value="UniProtKB-UniRule"/>
</dbReference>
<keyword evidence="3 5" id="KW-0687">Ribonucleoprotein</keyword>
<dbReference type="Pfam" id="PF00572">
    <property type="entry name" value="Ribosomal_L13"/>
    <property type="match status" value="1"/>
</dbReference>
<dbReference type="Gene3D" id="3.90.1180.10">
    <property type="entry name" value="Ribosomal protein L13"/>
    <property type="match status" value="1"/>
</dbReference>
<dbReference type="GO" id="GO:0022625">
    <property type="term" value="C:cytosolic large ribosomal subunit"/>
    <property type="evidence" value="ECO:0007669"/>
    <property type="project" value="TreeGrafter"/>
</dbReference>
<dbReference type="PANTHER" id="PTHR11545">
    <property type="entry name" value="RIBOSOMAL PROTEIN L13"/>
    <property type="match status" value="1"/>
</dbReference>
<dbReference type="GO" id="GO:0017148">
    <property type="term" value="P:negative regulation of translation"/>
    <property type="evidence" value="ECO:0007669"/>
    <property type="project" value="TreeGrafter"/>
</dbReference>
<proteinExistence type="inferred from homology"/>
<protein>
    <recommendedName>
        <fullName evidence="4 5">Large ribosomal subunit protein uL13</fullName>
    </recommendedName>
</protein>
<comment type="caution">
    <text evidence="9">The sequence shown here is derived from an EMBL/GenBank/DDBJ whole genome shotgun (WGS) entry which is preliminary data.</text>
</comment>
<comment type="subunit">
    <text evidence="5">Part of the 50S ribosomal subunit.</text>
</comment>
<evidence type="ECO:0000256" key="5">
    <source>
        <dbReference type="HAMAP-Rule" id="MF_01366"/>
    </source>
</evidence>
<dbReference type="InterPro" id="IPR005822">
    <property type="entry name" value="Ribosomal_uL13"/>
</dbReference>
<evidence type="ECO:0000256" key="2">
    <source>
        <dbReference type="ARBA" id="ARBA00022980"/>
    </source>
</evidence>
<dbReference type="InterPro" id="IPR005823">
    <property type="entry name" value="Ribosomal_uL13_bac-type"/>
</dbReference>
<dbReference type="GO" id="GO:0003729">
    <property type="term" value="F:mRNA binding"/>
    <property type="evidence" value="ECO:0007669"/>
    <property type="project" value="TreeGrafter"/>
</dbReference>
<evidence type="ECO:0000256" key="1">
    <source>
        <dbReference type="ARBA" id="ARBA00006227"/>
    </source>
</evidence>
<name>A0A7Y2E953_UNCEI</name>
<dbReference type="PANTHER" id="PTHR11545:SF2">
    <property type="entry name" value="LARGE RIBOSOMAL SUBUNIT PROTEIN UL13M"/>
    <property type="match status" value="1"/>
</dbReference>
<dbReference type="HAMAP" id="MF_01366">
    <property type="entry name" value="Ribosomal_uL13"/>
    <property type="match status" value="1"/>
</dbReference>
<dbReference type="CDD" id="cd00392">
    <property type="entry name" value="Ribosomal_L13"/>
    <property type="match status" value="1"/>
</dbReference>
<dbReference type="Proteomes" id="UP000547674">
    <property type="component" value="Unassembled WGS sequence"/>
</dbReference>
<evidence type="ECO:0000313" key="10">
    <source>
        <dbReference type="Proteomes" id="UP000547674"/>
    </source>
</evidence>
<feature type="region of interest" description="Disordered" evidence="8">
    <location>
        <begin position="129"/>
        <end position="149"/>
    </location>
</feature>
<dbReference type="EMBL" id="JABDJR010000491">
    <property type="protein sequence ID" value="NNF07514.1"/>
    <property type="molecule type" value="Genomic_DNA"/>
</dbReference>
<accession>A0A7Y2E953</accession>
<evidence type="ECO:0000256" key="7">
    <source>
        <dbReference type="RuleBase" id="RU003878"/>
    </source>
</evidence>
<dbReference type="FunFam" id="3.90.1180.10:FF:000001">
    <property type="entry name" value="50S ribosomal protein L13"/>
    <property type="match status" value="1"/>
</dbReference>
<dbReference type="PIRSF" id="PIRSF002181">
    <property type="entry name" value="Ribosomal_L13"/>
    <property type="match status" value="1"/>
</dbReference>
<dbReference type="InterPro" id="IPR023563">
    <property type="entry name" value="Ribosomal_uL13_CS"/>
</dbReference>
<comment type="function">
    <text evidence="5 7">This protein is one of the early assembly proteins of the 50S ribosomal subunit, although it is not seen to bind rRNA by itself. It is important during the early stages of 50S assembly.</text>
</comment>